<name>A0A8H6YQ47_9AGAR</name>
<sequence>MPLSLSAVNLITLSVGTLFYGIYLVLFSISLYLFLRRYNTPHTSYKLPRSKSIFRSTVFVSAICLFVVVTAHWTTIVYQAFIAFLAYQQGAEAEAFLNDHTQVVAIVQNSLMPIAILIGDCLIIHPDSPLMGCLEKQNGTCDPTSQPDRLHQHGPTLT</sequence>
<evidence type="ECO:0000313" key="2">
    <source>
        <dbReference type="EMBL" id="KAF7364148.1"/>
    </source>
</evidence>
<organism evidence="2 3">
    <name type="scientific">Mycena sanguinolenta</name>
    <dbReference type="NCBI Taxonomy" id="230812"/>
    <lineage>
        <taxon>Eukaryota</taxon>
        <taxon>Fungi</taxon>
        <taxon>Dikarya</taxon>
        <taxon>Basidiomycota</taxon>
        <taxon>Agaricomycotina</taxon>
        <taxon>Agaricomycetes</taxon>
        <taxon>Agaricomycetidae</taxon>
        <taxon>Agaricales</taxon>
        <taxon>Marasmiineae</taxon>
        <taxon>Mycenaceae</taxon>
        <taxon>Mycena</taxon>
    </lineage>
</organism>
<comment type="caution">
    <text evidence="2">The sequence shown here is derived from an EMBL/GenBank/DDBJ whole genome shotgun (WGS) entry which is preliminary data.</text>
</comment>
<keyword evidence="3" id="KW-1185">Reference proteome</keyword>
<reference evidence="2" key="1">
    <citation type="submission" date="2020-05" db="EMBL/GenBank/DDBJ databases">
        <title>Mycena genomes resolve the evolution of fungal bioluminescence.</title>
        <authorList>
            <person name="Tsai I.J."/>
        </authorList>
    </citation>
    <scope>NUCLEOTIDE SEQUENCE</scope>
    <source>
        <strain evidence="2">160909Yilan</strain>
    </source>
</reference>
<feature type="transmembrane region" description="Helical" evidence="1">
    <location>
        <begin position="56"/>
        <end position="87"/>
    </location>
</feature>
<accession>A0A8H6YQ47</accession>
<protein>
    <submittedName>
        <fullName evidence="2">Uncharacterized protein</fullName>
    </submittedName>
</protein>
<gene>
    <name evidence="2" type="ORF">MSAN_01074000</name>
</gene>
<feature type="transmembrane region" description="Helical" evidence="1">
    <location>
        <begin position="6"/>
        <end position="35"/>
    </location>
</feature>
<dbReference type="AlphaFoldDB" id="A0A8H6YQ47"/>
<dbReference type="EMBL" id="JACAZH010000007">
    <property type="protein sequence ID" value="KAF7364148.1"/>
    <property type="molecule type" value="Genomic_DNA"/>
</dbReference>
<keyword evidence="1" id="KW-0812">Transmembrane</keyword>
<keyword evidence="1" id="KW-1133">Transmembrane helix</keyword>
<evidence type="ECO:0000313" key="3">
    <source>
        <dbReference type="Proteomes" id="UP000623467"/>
    </source>
</evidence>
<evidence type="ECO:0000256" key="1">
    <source>
        <dbReference type="SAM" id="Phobius"/>
    </source>
</evidence>
<keyword evidence="1" id="KW-0472">Membrane</keyword>
<proteinExistence type="predicted"/>
<dbReference type="Proteomes" id="UP000623467">
    <property type="component" value="Unassembled WGS sequence"/>
</dbReference>
<dbReference type="OrthoDB" id="3346544at2759"/>